<evidence type="ECO:0000313" key="5">
    <source>
        <dbReference type="Proteomes" id="UP000199280"/>
    </source>
</evidence>
<reference evidence="2 4" key="1">
    <citation type="submission" date="2016-02" db="EMBL/GenBank/DDBJ databases">
        <authorList>
            <person name="Wen L."/>
            <person name="He K."/>
            <person name="Yang H."/>
        </authorList>
    </citation>
    <scope>NUCLEOTIDE SEQUENCE [LARGE SCALE GENOMIC DNA]</scope>
    <source>
        <strain evidence="2">Trichococcus_R210</strain>
    </source>
</reference>
<dbReference type="AlphaFoldDB" id="A0A143YKH5"/>
<dbReference type="STRING" id="640938.TR210_933"/>
<protein>
    <submittedName>
        <fullName evidence="2">Alpha/beta hydrolase fold</fullName>
    </submittedName>
</protein>
<feature type="domain" description="Serine aminopeptidase S33" evidence="1">
    <location>
        <begin position="51"/>
        <end position="278"/>
    </location>
</feature>
<dbReference type="OrthoDB" id="9805123at2"/>
<dbReference type="GO" id="GO:0016787">
    <property type="term" value="F:hydrolase activity"/>
    <property type="evidence" value="ECO:0007669"/>
    <property type="project" value="UniProtKB-KW"/>
</dbReference>
<reference evidence="3 5" key="2">
    <citation type="submission" date="2016-10" db="EMBL/GenBank/DDBJ databases">
        <authorList>
            <person name="Varghese N."/>
            <person name="Submissions S."/>
        </authorList>
    </citation>
    <scope>NUCLEOTIDE SEQUENCE [LARGE SCALE GENOMIC DNA]</scope>
    <source>
        <strain evidence="3 5">DSM 22150</strain>
    </source>
</reference>
<dbReference type="Gene3D" id="3.40.50.1820">
    <property type="entry name" value="alpha/beta hydrolase"/>
    <property type="match status" value="1"/>
</dbReference>
<name>A0A143YKH5_9LACT</name>
<dbReference type="InterPro" id="IPR029058">
    <property type="entry name" value="AB_hydrolase_fold"/>
</dbReference>
<dbReference type="EMBL" id="FNYT01000003">
    <property type="protein sequence ID" value="SEI73638.1"/>
    <property type="molecule type" value="Genomic_DNA"/>
</dbReference>
<proteinExistence type="predicted"/>
<dbReference type="Gene3D" id="1.10.10.800">
    <property type="match status" value="1"/>
</dbReference>
<keyword evidence="5" id="KW-1185">Reference proteome</keyword>
<dbReference type="Proteomes" id="UP000199280">
    <property type="component" value="Unassembled WGS sequence"/>
</dbReference>
<dbReference type="InterPro" id="IPR051411">
    <property type="entry name" value="Polyketide_trans_af380"/>
</dbReference>
<dbReference type="PANTHER" id="PTHR47751">
    <property type="entry name" value="SUPERFAMILY HYDROLASE, PUTATIVE (AFU_ORTHOLOGUE AFUA_2G16580)-RELATED"/>
    <property type="match status" value="1"/>
</dbReference>
<organism evidence="2 4">
    <name type="scientific">Trichococcus ilyis</name>
    <dbReference type="NCBI Taxonomy" id="640938"/>
    <lineage>
        <taxon>Bacteria</taxon>
        <taxon>Bacillati</taxon>
        <taxon>Bacillota</taxon>
        <taxon>Bacilli</taxon>
        <taxon>Lactobacillales</taxon>
        <taxon>Carnobacteriaceae</taxon>
        <taxon>Trichococcus</taxon>
    </lineage>
</organism>
<gene>
    <name evidence="3" type="ORF">SAMN05216375_10364</name>
    <name evidence="2" type="ORF">TR210_933</name>
</gene>
<dbReference type="Proteomes" id="UP000076878">
    <property type="component" value="Unassembled WGS sequence"/>
</dbReference>
<dbReference type="Pfam" id="PF12146">
    <property type="entry name" value="Hydrolase_4"/>
    <property type="match status" value="1"/>
</dbReference>
<dbReference type="PANTHER" id="PTHR47751:SF1">
    <property type="entry name" value="SUPERFAMILY HYDROLASE, PUTATIVE (AFU_ORTHOLOGUE AFUA_2G16580)-RELATED"/>
    <property type="match status" value="1"/>
</dbReference>
<evidence type="ECO:0000259" key="1">
    <source>
        <dbReference type="Pfam" id="PF12146"/>
    </source>
</evidence>
<accession>A0A143YKH5</accession>
<dbReference type="EMBL" id="FJNB01000005">
    <property type="protein sequence ID" value="CZQ91169.1"/>
    <property type="molecule type" value="Genomic_DNA"/>
</dbReference>
<evidence type="ECO:0000313" key="3">
    <source>
        <dbReference type="EMBL" id="SEI73638.1"/>
    </source>
</evidence>
<dbReference type="RefSeq" id="WP_068622041.1">
    <property type="nucleotide sequence ID" value="NZ_FJNB01000005.1"/>
</dbReference>
<evidence type="ECO:0000313" key="4">
    <source>
        <dbReference type="Proteomes" id="UP000076878"/>
    </source>
</evidence>
<evidence type="ECO:0000313" key="2">
    <source>
        <dbReference type="EMBL" id="CZQ91169.1"/>
    </source>
</evidence>
<sequence length="302" mass="33005">MAEKVFFKNNQHQMAGLLFLPNDLNKEEKHPAIVISSPAGAVKEQSPSVYGEKLAKAGLIALAFDTSHQGESGGEPRYLENPTDRVEDIKCAVDYLTTLPYIDVDRVGALGICSGGGYVFNAAMTDRRIKAAAGVSISDPAAWIRDGIDGSVPVEAQIQLLEEASNQRTREANGADPIYGEFVPGKVTDDMPVTLKEANNYYRTARAQHPNSENKVSMASIDKLLAFSTFQFAERFLTQPILIVAGSKADTIGYSEDIFAKAASDNKELFKIEGATHVDLYDIPQYVDPASEKLDGFFKRYL</sequence>
<keyword evidence="2" id="KW-0378">Hydrolase</keyword>
<dbReference type="SUPFAM" id="SSF53474">
    <property type="entry name" value="alpha/beta-Hydrolases"/>
    <property type="match status" value="1"/>
</dbReference>
<dbReference type="InterPro" id="IPR022742">
    <property type="entry name" value="Hydrolase_4"/>
</dbReference>